<evidence type="ECO:0000313" key="3">
    <source>
        <dbReference type="Proteomes" id="UP001056455"/>
    </source>
</evidence>
<accession>A0ABY4YYF0</accession>
<sequence length="269" mass="27392">MRTTRARGRGAVLAVLSVLVLAGCGGAEIQVSGTAPGERIEAYEAMAGVALGQVEDLWGEDAVARPVEVVLPGSAAEFAELTGGAPASQEAPAVTVGSLDEAHVVVHPDSWDRLTPEGRQAVLTHEVTHLSMQGDGGVPGWLGEGLAEYTAHRTSDLAPAAIAGSALDPVRAGQVPTDWPDLGSAPVAPGPVGAAGDGADEPAEGSTWGGYALAWLACLYLADTWSEEQLVELYEVVAGGSTLTDAVPQVLGVSEAEALAGWGEWLTTL</sequence>
<organism evidence="2 3">
    <name type="scientific">Ornithinimicrobium faecis</name>
    <dbReference type="NCBI Taxonomy" id="2934158"/>
    <lineage>
        <taxon>Bacteria</taxon>
        <taxon>Bacillati</taxon>
        <taxon>Actinomycetota</taxon>
        <taxon>Actinomycetes</taxon>
        <taxon>Micrococcales</taxon>
        <taxon>Ornithinimicrobiaceae</taxon>
        <taxon>Ornithinimicrobium</taxon>
    </lineage>
</organism>
<keyword evidence="3" id="KW-1185">Reference proteome</keyword>
<evidence type="ECO:0000313" key="2">
    <source>
        <dbReference type="EMBL" id="USQ81666.1"/>
    </source>
</evidence>
<proteinExistence type="predicted"/>
<reference evidence="2" key="1">
    <citation type="submission" date="2022-06" db="EMBL/GenBank/DDBJ databases">
        <title>Ornithinimicrobium HY1793.</title>
        <authorList>
            <person name="Huang Y."/>
        </authorList>
    </citation>
    <scope>NUCLEOTIDE SEQUENCE</scope>
    <source>
        <strain evidence="2">HY1793</strain>
    </source>
</reference>
<feature type="compositionally biased region" description="Low complexity" evidence="1">
    <location>
        <begin position="183"/>
        <end position="194"/>
    </location>
</feature>
<protein>
    <submittedName>
        <fullName evidence="2">Basic secretory family protein</fullName>
    </submittedName>
</protein>
<dbReference type="Proteomes" id="UP001056455">
    <property type="component" value="Chromosome"/>
</dbReference>
<dbReference type="PROSITE" id="PS51257">
    <property type="entry name" value="PROKAR_LIPOPROTEIN"/>
    <property type="match status" value="1"/>
</dbReference>
<name>A0ABY4YYF0_9MICO</name>
<gene>
    <name evidence="2" type="ORF">NF556_08475</name>
</gene>
<dbReference type="EMBL" id="CP099489">
    <property type="protein sequence ID" value="USQ81666.1"/>
    <property type="molecule type" value="Genomic_DNA"/>
</dbReference>
<feature type="region of interest" description="Disordered" evidence="1">
    <location>
        <begin position="181"/>
        <end position="203"/>
    </location>
</feature>
<evidence type="ECO:0000256" key="1">
    <source>
        <dbReference type="SAM" id="MobiDB-lite"/>
    </source>
</evidence>
<dbReference type="RefSeq" id="WP_252595202.1">
    <property type="nucleotide sequence ID" value="NZ_CP099489.1"/>
</dbReference>